<evidence type="ECO:0000259" key="8">
    <source>
        <dbReference type="PROSITE" id="PS50850"/>
    </source>
</evidence>
<dbReference type="PANTHER" id="PTHR23505">
    <property type="entry name" value="SPINSTER"/>
    <property type="match status" value="1"/>
</dbReference>
<evidence type="ECO:0000256" key="5">
    <source>
        <dbReference type="ARBA" id="ARBA00023136"/>
    </source>
</evidence>
<evidence type="ECO:0000256" key="6">
    <source>
        <dbReference type="ARBA" id="ARBA00024338"/>
    </source>
</evidence>
<evidence type="ECO:0000313" key="9">
    <source>
        <dbReference type="EMBL" id="KAF4682747.1"/>
    </source>
</evidence>
<feature type="transmembrane region" description="Helical" evidence="7">
    <location>
        <begin position="295"/>
        <end position="316"/>
    </location>
</feature>
<dbReference type="SUPFAM" id="SSF103473">
    <property type="entry name" value="MFS general substrate transporter"/>
    <property type="match status" value="1"/>
</dbReference>
<dbReference type="GO" id="GO:0022857">
    <property type="term" value="F:transmembrane transporter activity"/>
    <property type="evidence" value="ECO:0007669"/>
    <property type="project" value="InterPro"/>
</dbReference>
<keyword evidence="5 7" id="KW-0472">Membrane</keyword>
<feature type="transmembrane region" description="Helical" evidence="7">
    <location>
        <begin position="174"/>
        <end position="194"/>
    </location>
</feature>
<comment type="subcellular location">
    <subcellularLocation>
        <location evidence="1">Membrane</location>
        <topology evidence="1">Multi-pass membrane protein</topology>
    </subcellularLocation>
</comment>
<comment type="caution">
    <text evidence="9">The sequence shown here is derived from an EMBL/GenBank/DDBJ whole genome shotgun (WGS) entry which is preliminary data.</text>
</comment>
<feature type="transmembrane region" description="Helical" evidence="7">
    <location>
        <begin position="264"/>
        <end position="283"/>
    </location>
</feature>
<dbReference type="PANTHER" id="PTHR23505:SF79">
    <property type="entry name" value="PROTEIN SPINSTER"/>
    <property type="match status" value="1"/>
</dbReference>
<dbReference type="Pfam" id="PF07690">
    <property type="entry name" value="MFS_1"/>
    <property type="match status" value="1"/>
</dbReference>
<feature type="transmembrane region" description="Helical" evidence="7">
    <location>
        <begin position="215"/>
        <end position="244"/>
    </location>
</feature>
<feature type="transmembrane region" description="Helical" evidence="7">
    <location>
        <begin position="20"/>
        <end position="41"/>
    </location>
</feature>
<comment type="similarity">
    <text evidence="6">Belongs to the major facilitator superfamily. Spinster (TC 2.A.1.49) family.</text>
</comment>
<evidence type="ECO:0000256" key="4">
    <source>
        <dbReference type="ARBA" id="ARBA00022989"/>
    </source>
</evidence>
<evidence type="ECO:0000256" key="1">
    <source>
        <dbReference type="ARBA" id="ARBA00004141"/>
    </source>
</evidence>
<sequence length="422" mass="45739">MDPSDVLPHRLLGPKAHLVFFTSCYILIFFDRGLIAGLNLHLKDHLHLTNFDVGVVGGMFILGYIIASPLFAILGQVSGVWTIRSICIGLLVWVVANVLTGLVPTSFGSIVACRTLTGVGEAAFSSLTPPIIDDSAPLGKGSTFLGIFFMAFYVGQALGYVGSGFFPSWESSQYAFLGEALLMIVFIVLAIIWQSRFKVPPRSPAENRGKLLKQFAVLASNMTYLSLILGYSTFAFAVGGFSYWSPASIQVIFGASQTVGSMGFGALTVFSGLLGTLTGGYLLDVVSKHFADRKTRLHVSCDICLFFITASIPFALSVAWSSSVYLFFVLMFFMEFFLFATTAQSNVAIMEAVPTHLRAQALAISFGVCHILGDFPSPILMGLWNDHIGYRRSLFICGSWLVIVNSESVADGKSKLVVIVEL</sequence>
<dbReference type="InterPro" id="IPR011701">
    <property type="entry name" value="MFS"/>
</dbReference>
<dbReference type="GO" id="GO:0016020">
    <property type="term" value="C:membrane"/>
    <property type="evidence" value="ECO:0007669"/>
    <property type="project" value="UniProtKB-SubCell"/>
</dbReference>
<reference evidence="9 10" key="1">
    <citation type="submission" date="2020-04" db="EMBL/GenBank/DDBJ databases">
        <title>Perkinsus olseni comparative genomics.</title>
        <authorList>
            <person name="Bogema D.R."/>
        </authorList>
    </citation>
    <scope>NUCLEOTIDE SEQUENCE [LARGE SCALE GENOMIC DNA]</scope>
    <source>
        <strain evidence="9">00978-12</strain>
    </source>
</reference>
<gene>
    <name evidence="9" type="primary">SPNS3_8</name>
    <name evidence="9" type="ORF">FOZ60_010193</name>
</gene>
<evidence type="ECO:0000256" key="3">
    <source>
        <dbReference type="ARBA" id="ARBA00022692"/>
    </source>
</evidence>
<keyword evidence="3 7" id="KW-0812">Transmembrane</keyword>
<dbReference type="InterPro" id="IPR036259">
    <property type="entry name" value="MFS_trans_sf"/>
</dbReference>
<accession>A0A7J6NGZ6</accession>
<name>A0A7J6NGZ6_PEROL</name>
<dbReference type="EMBL" id="JABANP010000410">
    <property type="protein sequence ID" value="KAF4682747.1"/>
    <property type="molecule type" value="Genomic_DNA"/>
</dbReference>
<keyword evidence="2" id="KW-0813">Transport</keyword>
<evidence type="ECO:0000313" key="10">
    <source>
        <dbReference type="Proteomes" id="UP000541610"/>
    </source>
</evidence>
<organism evidence="9 10">
    <name type="scientific">Perkinsus olseni</name>
    <name type="common">Perkinsus atlanticus</name>
    <dbReference type="NCBI Taxonomy" id="32597"/>
    <lineage>
        <taxon>Eukaryota</taxon>
        <taxon>Sar</taxon>
        <taxon>Alveolata</taxon>
        <taxon>Perkinsozoa</taxon>
        <taxon>Perkinsea</taxon>
        <taxon>Perkinsida</taxon>
        <taxon>Perkinsidae</taxon>
        <taxon>Perkinsus</taxon>
    </lineage>
</organism>
<evidence type="ECO:0000256" key="2">
    <source>
        <dbReference type="ARBA" id="ARBA00022448"/>
    </source>
</evidence>
<feature type="transmembrane region" description="Helical" evidence="7">
    <location>
        <begin position="53"/>
        <end position="75"/>
    </location>
</feature>
<protein>
    <submittedName>
        <fullName evidence="9">Protein spinster 3</fullName>
    </submittedName>
</protein>
<feature type="transmembrane region" description="Helical" evidence="7">
    <location>
        <begin position="144"/>
        <end position="162"/>
    </location>
</feature>
<dbReference type="PROSITE" id="PS50850">
    <property type="entry name" value="MFS"/>
    <property type="match status" value="1"/>
</dbReference>
<dbReference type="AlphaFoldDB" id="A0A7J6NGZ6"/>
<feature type="transmembrane region" description="Helical" evidence="7">
    <location>
        <begin position="322"/>
        <end position="340"/>
    </location>
</feature>
<evidence type="ECO:0000256" key="7">
    <source>
        <dbReference type="SAM" id="Phobius"/>
    </source>
</evidence>
<proteinExistence type="inferred from homology"/>
<feature type="domain" description="Major facilitator superfamily (MFS) profile" evidence="8">
    <location>
        <begin position="17"/>
        <end position="422"/>
    </location>
</feature>
<dbReference type="InterPro" id="IPR044770">
    <property type="entry name" value="MFS_spinster-like"/>
</dbReference>
<dbReference type="Proteomes" id="UP000541610">
    <property type="component" value="Unassembled WGS sequence"/>
</dbReference>
<dbReference type="Gene3D" id="1.20.1250.20">
    <property type="entry name" value="MFS general substrate transporter like domains"/>
    <property type="match status" value="1"/>
</dbReference>
<keyword evidence="4 7" id="KW-1133">Transmembrane helix</keyword>
<dbReference type="InterPro" id="IPR020846">
    <property type="entry name" value="MFS_dom"/>
</dbReference>
<dbReference type="OrthoDB" id="66581at2759"/>